<evidence type="ECO:0000313" key="3">
    <source>
        <dbReference type="Proteomes" id="UP000551758"/>
    </source>
</evidence>
<dbReference type="Proteomes" id="UP000551758">
    <property type="component" value="Unassembled WGS sequence"/>
</dbReference>
<evidence type="ECO:0000256" key="1">
    <source>
        <dbReference type="SAM" id="MobiDB-lite"/>
    </source>
</evidence>
<organism evidence="2 3">
    <name type="scientific">Diceros bicornis minor</name>
    <name type="common">South-central black rhinoceros</name>
    <dbReference type="NCBI Taxonomy" id="77932"/>
    <lineage>
        <taxon>Eukaryota</taxon>
        <taxon>Metazoa</taxon>
        <taxon>Chordata</taxon>
        <taxon>Craniata</taxon>
        <taxon>Vertebrata</taxon>
        <taxon>Euteleostomi</taxon>
        <taxon>Mammalia</taxon>
        <taxon>Eutheria</taxon>
        <taxon>Laurasiatheria</taxon>
        <taxon>Perissodactyla</taxon>
        <taxon>Rhinocerotidae</taxon>
        <taxon>Diceros</taxon>
    </lineage>
</organism>
<keyword evidence="3" id="KW-1185">Reference proteome</keyword>
<protein>
    <submittedName>
        <fullName evidence="2">Uncharacterized protein</fullName>
    </submittedName>
</protein>
<name>A0A7J7EME4_DICBM</name>
<sequence>MIEKIAPAVVHIELTEFSEALAKCGKTWRGHKAPELPDSKRFSGRELKPD</sequence>
<feature type="region of interest" description="Disordered" evidence="1">
    <location>
        <begin position="29"/>
        <end position="50"/>
    </location>
</feature>
<feature type="compositionally biased region" description="Basic and acidic residues" evidence="1">
    <location>
        <begin position="32"/>
        <end position="50"/>
    </location>
</feature>
<comment type="caution">
    <text evidence="2">The sequence shown here is derived from an EMBL/GenBank/DDBJ whole genome shotgun (WGS) entry which is preliminary data.</text>
</comment>
<dbReference type="EMBL" id="JACDTQ010002619">
    <property type="protein sequence ID" value="KAF5916908.1"/>
    <property type="molecule type" value="Genomic_DNA"/>
</dbReference>
<accession>A0A7J7EME4</accession>
<gene>
    <name evidence="2" type="ORF">HPG69_009566</name>
</gene>
<dbReference type="AlphaFoldDB" id="A0A7J7EME4"/>
<proteinExistence type="predicted"/>
<reference evidence="2 3" key="1">
    <citation type="journal article" date="2020" name="Mol. Biol. Evol.">
        <title>Interspecific Gene Flow and the Evolution of Specialization in Black and White Rhinoceros.</title>
        <authorList>
            <person name="Moodley Y."/>
            <person name="Westbury M.V."/>
            <person name="Russo I.M."/>
            <person name="Gopalakrishnan S."/>
            <person name="Rakotoarivelo A."/>
            <person name="Olsen R.A."/>
            <person name="Prost S."/>
            <person name="Tunstall T."/>
            <person name="Ryder O.A."/>
            <person name="Dalen L."/>
            <person name="Bruford M.W."/>
        </authorList>
    </citation>
    <scope>NUCLEOTIDE SEQUENCE [LARGE SCALE GENOMIC DNA]</scope>
    <source>
        <strain evidence="2">SBR-YM</strain>
        <tissue evidence="2">Skin</tissue>
    </source>
</reference>
<evidence type="ECO:0000313" key="2">
    <source>
        <dbReference type="EMBL" id="KAF5916908.1"/>
    </source>
</evidence>